<keyword evidence="3" id="KW-1185">Reference proteome</keyword>
<comment type="caution">
    <text evidence="2">The sequence shown here is derived from an EMBL/GenBank/DDBJ whole genome shotgun (WGS) entry which is preliminary data.</text>
</comment>
<reference evidence="2" key="1">
    <citation type="journal article" date="2020" name="Microb. Genom.">
        <title>Genetic diversity of clinical and environmental Mucorales isolates obtained from an investigation of mucormycosis cases among solid organ transplant recipients.</title>
        <authorList>
            <person name="Nguyen M.H."/>
            <person name="Kaul D."/>
            <person name="Muto C."/>
            <person name="Cheng S.J."/>
            <person name="Richter R.A."/>
            <person name="Bruno V.M."/>
            <person name="Liu G."/>
            <person name="Beyhan S."/>
            <person name="Sundermann A.J."/>
            <person name="Mounaud S."/>
            <person name="Pasculle A.W."/>
            <person name="Nierman W.C."/>
            <person name="Driscoll E."/>
            <person name="Cumbie R."/>
            <person name="Clancy C.J."/>
            <person name="Dupont C.L."/>
        </authorList>
    </citation>
    <scope>NUCLEOTIDE SEQUENCE</scope>
    <source>
        <strain evidence="2">GL11</strain>
    </source>
</reference>
<dbReference type="EMBL" id="JAANQT010013254">
    <property type="protein sequence ID" value="KAG1273295.1"/>
    <property type="molecule type" value="Genomic_DNA"/>
</dbReference>
<name>A0A9P7BIW6_RHIOR</name>
<feature type="compositionally biased region" description="Basic and acidic residues" evidence="1">
    <location>
        <begin position="75"/>
        <end position="95"/>
    </location>
</feature>
<feature type="region of interest" description="Disordered" evidence="1">
    <location>
        <begin position="38"/>
        <end position="95"/>
    </location>
</feature>
<dbReference type="Proteomes" id="UP000716291">
    <property type="component" value="Unassembled WGS sequence"/>
</dbReference>
<protein>
    <submittedName>
        <fullName evidence="2">Uncharacterized protein</fullName>
    </submittedName>
</protein>
<evidence type="ECO:0000256" key="1">
    <source>
        <dbReference type="SAM" id="MobiDB-lite"/>
    </source>
</evidence>
<accession>A0A9P7BIW6</accession>
<sequence length="95" mass="10331">MRVTRLENGPPVGYPVQMRISGEHIERVQAIARQVEAKRTEQGGAAGDRPGACPRAGREQCPGQPVPVQFTGRAIGERVPRRQPPDRDAAARPGR</sequence>
<evidence type="ECO:0000313" key="2">
    <source>
        <dbReference type="EMBL" id="KAG1273295.1"/>
    </source>
</evidence>
<organism evidence="2 3">
    <name type="scientific">Rhizopus oryzae</name>
    <name type="common">Mucormycosis agent</name>
    <name type="synonym">Rhizopus arrhizus var. delemar</name>
    <dbReference type="NCBI Taxonomy" id="64495"/>
    <lineage>
        <taxon>Eukaryota</taxon>
        <taxon>Fungi</taxon>
        <taxon>Fungi incertae sedis</taxon>
        <taxon>Mucoromycota</taxon>
        <taxon>Mucoromycotina</taxon>
        <taxon>Mucoromycetes</taxon>
        <taxon>Mucorales</taxon>
        <taxon>Mucorineae</taxon>
        <taxon>Rhizopodaceae</taxon>
        <taxon>Rhizopus</taxon>
    </lineage>
</organism>
<dbReference type="AlphaFoldDB" id="A0A9P7BIW6"/>
<proteinExistence type="predicted"/>
<evidence type="ECO:0000313" key="3">
    <source>
        <dbReference type="Proteomes" id="UP000716291"/>
    </source>
</evidence>
<gene>
    <name evidence="2" type="ORF">G6F64_015378</name>
</gene>